<dbReference type="AlphaFoldDB" id="A0AAX3GUF2"/>
<accession>A0AAX3GUF2</accession>
<dbReference type="Gene3D" id="1.10.443.10">
    <property type="entry name" value="Intergrase catalytic core"/>
    <property type="match status" value="1"/>
</dbReference>
<sequence length="176" mass="20949">MLTLGLHFGEAVSLRWCDVELDEGIINIKQTMIYVREKVTFKSPKTEKSKRILTTPIELINLLKEEKIRQNKLKLQDILKNELDLICLNKYFRPWKQQMFFRLFNRLLEKNNLRYIKLHELRHTNATLMLLSGTNIKTISERLCHADIKITMNRYSLVLEDIDREASDNLSKILFK</sequence>
<name>A0AAX3GUF2_CLODI</name>
<dbReference type="CDD" id="cd01189">
    <property type="entry name" value="INT_ICEBs1_C_like"/>
    <property type="match status" value="1"/>
</dbReference>
<keyword evidence="1" id="KW-0233">DNA recombination</keyword>
<dbReference type="InterPro" id="IPR050090">
    <property type="entry name" value="Tyrosine_recombinase_XerCD"/>
</dbReference>
<evidence type="ECO:0000313" key="4">
    <source>
        <dbReference type="Proteomes" id="UP000346772"/>
    </source>
</evidence>
<proteinExistence type="predicted"/>
<dbReference type="SUPFAM" id="SSF56349">
    <property type="entry name" value="DNA breaking-rejoining enzymes"/>
    <property type="match status" value="1"/>
</dbReference>
<dbReference type="InterPro" id="IPR002104">
    <property type="entry name" value="Integrase_catalytic"/>
</dbReference>
<dbReference type="GO" id="GO:0015074">
    <property type="term" value="P:DNA integration"/>
    <property type="evidence" value="ECO:0007669"/>
    <property type="project" value="InterPro"/>
</dbReference>
<dbReference type="InterPro" id="IPR013762">
    <property type="entry name" value="Integrase-like_cat_sf"/>
</dbReference>
<evidence type="ECO:0000259" key="2">
    <source>
        <dbReference type="PROSITE" id="PS51898"/>
    </source>
</evidence>
<dbReference type="GO" id="GO:0003677">
    <property type="term" value="F:DNA binding"/>
    <property type="evidence" value="ECO:0007669"/>
    <property type="project" value="InterPro"/>
</dbReference>
<organism evidence="3 4">
    <name type="scientific">Clostridioides difficile</name>
    <name type="common">Peptoclostridium difficile</name>
    <dbReference type="NCBI Taxonomy" id="1496"/>
    <lineage>
        <taxon>Bacteria</taxon>
        <taxon>Bacillati</taxon>
        <taxon>Bacillota</taxon>
        <taxon>Clostridia</taxon>
        <taxon>Peptostreptococcales</taxon>
        <taxon>Peptostreptococcaceae</taxon>
        <taxon>Clostridioides</taxon>
    </lineage>
</organism>
<protein>
    <submittedName>
        <fullName evidence="3">Integrase</fullName>
    </submittedName>
</protein>
<evidence type="ECO:0000313" key="3">
    <source>
        <dbReference type="EMBL" id="VFD52689.1"/>
    </source>
</evidence>
<dbReference type="RefSeq" id="WP_003424192.1">
    <property type="nucleotide sequence ID" value="NZ_BEHB01000007.1"/>
</dbReference>
<gene>
    <name evidence="3" type="ORF">SAMEA1710456_00087</name>
</gene>
<dbReference type="EMBL" id="CAADAT010000001">
    <property type="protein sequence ID" value="VFD52689.1"/>
    <property type="molecule type" value="Genomic_DNA"/>
</dbReference>
<comment type="caution">
    <text evidence="3">The sequence shown here is derived from an EMBL/GenBank/DDBJ whole genome shotgun (WGS) entry which is preliminary data.</text>
</comment>
<dbReference type="InterPro" id="IPR011010">
    <property type="entry name" value="DNA_brk_join_enz"/>
</dbReference>
<dbReference type="Pfam" id="PF00589">
    <property type="entry name" value="Phage_integrase"/>
    <property type="match status" value="1"/>
</dbReference>
<reference evidence="3 4" key="1">
    <citation type="submission" date="2019-02" db="EMBL/GenBank/DDBJ databases">
        <authorList>
            <consortium name="Pathogen Informatics"/>
        </authorList>
    </citation>
    <scope>NUCLEOTIDE SEQUENCE [LARGE SCALE GENOMIC DNA]</scope>
    <source>
        <strain evidence="3 4">078GUE027</strain>
    </source>
</reference>
<dbReference type="PROSITE" id="PS51898">
    <property type="entry name" value="TYR_RECOMBINASE"/>
    <property type="match status" value="1"/>
</dbReference>
<evidence type="ECO:0000256" key="1">
    <source>
        <dbReference type="ARBA" id="ARBA00023172"/>
    </source>
</evidence>
<dbReference type="Proteomes" id="UP000346772">
    <property type="component" value="Unassembled WGS sequence"/>
</dbReference>
<feature type="domain" description="Tyr recombinase" evidence="2">
    <location>
        <begin position="1"/>
        <end position="168"/>
    </location>
</feature>
<dbReference type="PANTHER" id="PTHR30349:SF64">
    <property type="entry name" value="PROPHAGE INTEGRASE INTD-RELATED"/>
    <property type="match status" value="1"/>
</dbReference>
<dbReference type="PANTHER" id="PTHR30349">
    <property type="entry name" value="PHAGE INTEGRASE-RELATED"/>
    <property type="match status" value="1"/>
</dbReference>
<dbReference type="GO" id="GO:0006310">
    <property type="term" value="P:DNA recombination"/>
    <property type="evidence" value="ECO:0007669"/>
    <property type="project" value="UniProtKB-KW"/>
</dbReference>